<dbReference type="InParanoid" id="A0A1E7FU69"/>
<organism evidence="2 3">
    <name type="scientific">Fragilariopsis cylindrus CCMP1102</name>
    <dbReference type="NCBI Taxonomy" id="635003"/>
    <lineage>
        <taxon>Eukaryota</taxon>
        <taxon>Sar</taxon>
        <taxon>Stramenopiles</taxon>
        <taxon>Ochrophyta</taxon>
        <taxon>Bacillariophyta</taxon>
        <taxon>Bacillariophyceae</taxon>
        <taxon>Bacillariophycidae</taxon>
        <taxon>Bacillariales</taxon>
        <taxon>Bacillariaceae</taxon>
        <taxon>Fragilariopsis</taxon>
    </lineage>
</organism>
<dbReference type="EMBL" id="KV784353">
    <property type="protein sequence ID" value="OEU21710.1"/>
    <property type="molecule type" value="Genomic_DNA"/>
</dbReference>
<dbReference type="Proteomes" id="UP000095751">
    <property type="component" value="Unassembled WGS sequence"/>
</dbReference>
<feature type="region of interest" description="Disordered" evidence="1">
    <location>
        <begin position="58"/>
        <end position="96"/>
    </location>
</feature>
<gene>
    <name evidence="2" type="ORF">FRACYDRAFT_231854</name>
</gene>
<feature type="region of interest" description="Disordered" evidence="1">
    <location>
        <begin position="179"/>
        <end position="210"/>
    </location>
</feature>
<sequence>MTLADDKVTAMNEVTFTALIRQYMPPVQAAQALKFYHDSLQEIMDECVNELDCDDIDNEHYSSKDEETDNESNDDDESNDDIDDDDDDRRRPRTELLNSDTPVTFKLDWNYCEKARGMTANPVAEEGVTTLMGPPSARFDEEFDNDTNKEDNIIISVAKLLRRSGQKYEVSIIPDEYNKTEMQEKEEESKKEVMPRNDTNKRQKTEDTRTTLPKEEEINILEQREFEFLKTNGDVTVIVRDAKTKKVVAVYTTTGSTNDTPWIVIRCENDETTSNMMKMFNGGDAKNYYDTNDNDQYFILRTVPHKEKYLSWKEVLPIQSIEEKKMIDTESYRLEMLTGVSPSTLSKREETNNPTSWLHPTTMFKLYFINSTSNTSSDSSATRTD</sequence>
<proteinExistence type="predicted"/>
<evidence type="ECO:0000256" key="1">
    <source>
        <dbReference type="SAM" id="MobiDB-lite"/>
    </source>
</evidence>
<accession>A0A1E7FU69</accession>
<protein>
    <submittedName>
        <fullName evidence="2">Uncharacterized protein</fullName>
    </submittedName>
</protein>
<name>A0A1E7FU69_9STRA</name>
<dbReference type="AlphaFoldDB" id="A0A1E7FU69"/>
<evidence type="ECO:0000313" key="3">
    <source>
        <dbReference type="Proteomes" id="UP000095751"/>
    </source>
</evidence>
<keyword evidence="3" id="KW-1185">Reference proteome</keyword>
<reference evidence="2 3" key="1">
    <citation type="submission" date="2016-09" db="EMBL/GenBank/DDBJ databases">
        <title>Extensive genetic diversity and differential bi-allelic expression allows diatom success in the polar Southern Ocean.</title>
        <authorList>
            <consortium name="DOE Joint Genome Institute"/>
            <person name="Mock T."/>
            <person name="Otillar R.P."/>
            <person name="Strauss J."/>
            <person name="Dupont C."/>
            <person name="Frickenhaus S."/>
            <person name="Maumus F."/>
            <person name="Mcmullan M."/>
            <person name="Sanges R."/>
            <person name="Schmutz J."/>
            <person name="Toseland A."/>
            <person name="Valas R."/>
            <person name="Veluchamy A."/>
            <person name="Ward B.J."/>
            <person name="Allen A."/>
            <person name="Barry K."/>
            <person name="Falciatore A."/>
            <person name="Ferrante M."/>
            <person name="Fortunato A.E."/>
            <person name="Gloeckner G."/>
            <person name="Gruber A."/>
            <person name="Hipkin R."/>
            <person name="Janech M."/>
            <person name="Kroth P."/>
            <person name="Leese F."/>
            <person name="Lindquist E."/>
            <person name="Lyon B.R."/>
            <person name="Martin J."/>
            <person name="Mayer C."/>
            <person name="Parker M."/>
            <person name="Quesneville H."/>
            <person name="Raymond J."/>
            <person name="Uhlig C."/>
            <person name="Valentin K.U."/>
            <person name="Worden A.Z."/>
            <person name="Armbrust E.V."/>
            <person name="Bowler C."/>
            <person name="Green B."/>
            <person name="Moulton V."/>
            <person name="Van Oosterhout C."/>
            <person name="Grigoriev I."/>
        </authorList>
    </citation>
    <scope>NUCLEOTIDE SEQUENCE [LARGE SCALE GENOMIC DNA]</scope>
    <source>
        <strain evidence="2 3">CCMP1102</strain>
    </source>
</reference>
<evidence type="ECO:0000313" key="2">
    <source>
        <dbReference type="EMBL" id="OEU21710.1"/>
    </source>
</evidence>
<feature type="compositionally biased region" description="Acidic residues" evidence="1">
    <location>
        <begin position="66"/>
        <end position="87"/>
    </location>
</feature>
<dbReference type="KEGG" id="fcy:FRACYDRAFT_231854"/>